<dbReference type="EMBL" id="BAABRN010000052">
    <property type="protein sequence ID" value="GAA5503515.1"/>
    <property type="molecule type" value="Genomic_DNA"/>
</dbReference>
<keyword evidence="3" id="KW-1185">Reference proteome</keyword>
<dbReference type="RefSeq" id="WP_353543485.1">
    <property type="nucleotide sequence ID" value="NZ_BAABRN010000052.1"/>
</dbReference>
<feature type="chain" id="PRO_5045432704" description="Lipoprotein" evidence="1">
    <location>
        <begin position="22"/>
        <end position="144"/>
    </location>
</feature>
<dbReference type="PROSITE" id="PS51257">
    <property type="entry name" value="PROKAR_LIPOPROTEIN"/>
    <property type="match status" value="1"/>
</dbReference>
<gene>
    <name evidence="2" type="ORF">Dxin01_03274</name>
</gene>
<sequence>MNRLLLLPLLLLASCAPQSQSMQGQPVQVWEGTGRVLLRDQHYRLTFTVNNQTHDLKGQLENRTSGDKFEVKGTYLPTQVGATLTAEVSAGEGVNLHASILGFGISNVALKSGALLTGQAVGQTFSGELRINGLAYPISLIRTR</sequence>
<dbReference type="Proteomes" id="UP001458946">
    <property type="component" value="Unassembled WGS sequence"/>
</dbReference>
<organism evidence="2 3">
    <name type="scientific">Deinococcus xinjiangensis</name>
    <dbReference type="NCBI Taxonomy" id="457454"/>
    <lineage>
        <taxon>Bacteria</taxon>
        <taxon>Thermotogati</taxon>
        <taxon>Deinococcota</taxon>
        <taxon>Deinococci</taxon>
        <taxon>Deinococcales</taxon>
        <taxon>Deinococcaceae</taxon>
        <taxon>Deinococcus</taxon>
    </lineage>
</organism>
<name>A0ABP9VG05_9DEIO</name>
<keyword evidence="1" id="KW-0732">Signal</keyword>
<evidence type="ECO:0000313" key="3">
    <source>
        <dbReference type="Proteomes" id="UP001458946"/>
    </source>
</evidence>
<evidence type="ECO:0008006" key="4">
    <source>
        <dbReference type="Google" id="ProtNLM"/>
    </source>
</evidence>
<accession>A0ABP9VG05</accession>
<evidence type="ECO:0000313" key="2">
    <source>
        <dbReference type="EMBL" id="GAA5503515.1"/>
    </source>
</evidence>
<feature type="signal peptide" evidence="1">
    <location>
        <begin position="1"/>
        <end position="21"/>
    </location>
</feature>
<proteinExistence type="predicted"/>
<protein>
    <recommendedName>
        <fullName evidence="4">Lipoprotein</fullName>
    </recommendedName>
</protein>
<reference evidence="2 3" key="1">
    <citation type="submission" date="2024-02" db="EMBL/GenBank/DDBJ databases">
        <title>Deinococcus xinjiangensis NBRC 107630.</title>
        <authorList>
            <person name="Ichikawa N."/>
            <person name="Katano-Makiyama Y."/>
            <person name="Hidaka K."/>
        </authorList>
    </citation>
    <scope>NUCLEOTIDE SEQUENCE [LARGE SCALE GENOMIC DNA]</scope>
    <source>
        <strain evidence="2 3">NBRC 107630</strain>
    </source>
</reference>
<evidence type="ECO:0000256" key="1">
    <source>
        <dbReference type="SAM" id="SignalP"/>
    </source>
</evidence>
<comment type="caution">
    <text evidence="2">The sequence shown here is derived from an EMBL/GenBank/DDBJ whole genome shotgun (WGS) entry which is preliminary data.</text>
</comment>